<feature type="signal peptide" evidence="1">
    <location>
        <begin position="1"/>
        <end position="24"/>
    </location>
</feature>
<accession>A0A0S4JAR5</accession>
<reference evidence="3" key="1">
    <citation type="submission" date="2015-09" db="EMBL/GenBank/DDBJ databases">
        <authorList>
            <consortium name="Pathogen Informatics"/>
        </authorList>
    </citation>
    <scope>NUCLEOTIDE SEQUENCE [LARGE SCALE GENOMIC DNA]</scope>
    <source>
        <strain evidence="3">Lake Konstanz</strain>
    </source>
</reference>
<evidence type="ECO:0000256" key="1">
    <source>
        <dbReference type="SAM" id="SignalP"/>
    </source>
</evidence>
<sequence length="307" mass="33916">MPLFSRTFICALAVLSIGLSIVLSWVNSADDVCPYRRERSKLDSEMQQQRTYLINGEVDASRQQMDVVVVAGAWRRPNGSLSRGFRHRVVHGVRMAMLFGAKDVLFTGGLNDSAVALEFVNTLQDASNVLFPLPWVLALDDDARDVAMDLKALLSPYDHLPLAEALQRVGLAQQAAPPPSTTTKAVGRQQHDAAFQWPQFHTENASLTTFGNAVHTKKWLQDAVHQSPASKGSNSPFHFSYWCLWSARRATQICSRRHVRSDRVNAGSGVARRMDFVCISPLSVYGASPVCASMVQNHVQDCIPDVP</sequence>
<dbReference type="Proteomes" id="UP000051952">
    <property type="component" value="Unassembled WGS sequence"/>
</dbReference>
<dbReference type="EMBL" id="CYKH01001518">
    <property type="protein sequence ID" value="CUG87434.1"/>
    <property type="molecule type" value="Genomic_DNA"/>
</dbReference>
<dbReference type="VEuPathDB" id="TriTrypDB:BSAL_10055"/>
<keyword evidence="3" id="KW-1185">Reference proteome</keyword>
<protein>
    <submittedName>
        <fullName evidence="2">Membrane-associated protein, putative</fullName>
    </submittedName>
</protein>
<feature type="chain" id="PRO_5006622218" evidence="1">
    <location>
        <begin position="25"/>
        <end position="307"/>
    </location>
</feature>
<name>A0A0S4JAR5_BODSA</name>
<keyword evidence="1" id="KW-0732">Signal</keyword>
<evidence type="ECO:0000313" key="2">
    <source>
        <dbReference type="EMBL" id="CUG87434.1"/>
    </source>
</evidence>
<gene>
    <name evidence="2" type="ORF">BSAL_10055</name>
</gene>
<proteinExistence type="predicted"/>
<organism evidence="2 3">
    <name type="scientific">Bodo saltans</name>
    <name type="common">Flagellated protozoan</name>
    <dbReference type="NCBI Taxonomy" id="75058"/>
    <lineage>
        <taxon>Eukaryota</taxon>
        <taxon>Discoba</taxon>
        <taxon>Euglenozoa</taxon>
        <taxon>Kinetoplastea</taxon>
        <taxon>Metakinetoplastina</taxon>
        <taxon>Eubodonida</taxon>
        <taxon>Bodonidae</taxon>
        <taxon>Bodo</taxon>
    </lineage>
</organism>
<dbReference type="AlphaFoldDB" id="A0A0S4JAR5"/>
<evidence type="ECO:0000313" key="3">
    <source>
        <dbReference type="Proteomes" id="UP000051952"/>
    </source>
</evidence>